<dbReference type="Pfam" id="PF13649">
    <property type="entry name" value="Methyltransf_25"/>
    <property type="match status" value="1"/>
</dbReference>
<sequence length="264" mass="31041">MDKLKRKSSHNIFSEYDRLASEYPIDVFKDILKYSNCDKNDKILEIGCGTGKATEKLLQLGVTNITGIEIEYNLGTYLWKKFNKYKKFNINISSFEDWEGVSLDYDIVLSVNAFHFIPPEIGYNKAYKYLKREGFIGLFWSMETPGNKELDIQLRKIYRKYVPGLIDLKLPNLDDEIYNRKNEILNSNCFDNIKACKYSWHKEYTSDEYIKLLSTNPSYRLLDEEIRYKLFNEMIKTINQYGGSIDKNYSGVLLMGRKTSESRK</sequence>
<name>A0A942UZ52_9FIRM</name>
<dbReference type="InterPro" id="IPR051052">
    <property type="entry name" value="Diverse_substrate_MTase"/>
</dbReference>
<dbReference type="AlphaFoldDB" id="A0A942UZ52"/>
<dbReference type="CDD" id="cd02440">
    <property type="entry name" value="AdoMet_MTases"/>
    <property type="match status" value="1"/>
</dbReference>
<protein>
    <submittedName>
        <fullName evidence="4">Class I SAM-dependent methyltransferase</fullName>
    </submittedName>
</protein>
<dbReference type="InterPro" id="IPR041698">
    <property type="entry name" value="Methyltransf_25"/>
</dbReference>
<comment type="caution">
    <text evidence="4">The sequence shown here is derived from an EMBL/GenBank/DDBJ whole genome shotgun (WGS) entry which is preliminary data.</text>
</comment>
<evidence type="ECO:0000256" key="2">
    <source>
        <dbReference type="ARBA" id="ARBA00022679"/>
    </source>
</evidence>
<evidence type="ECO:0000256" key="1">
    <source>
        <dbReference type="ARBA" id="ARBA00022603"/>
    </source>
</evidence>
<evidence type="ECO:0000313" key="5">
    <source>
        <dbReference type="Proteomes" id="UP000724672"/>
    </source>
</evidence>
<accession>A0A942UZ52</accession>
<keyword evidence="5" id="KW-1185">Reference proteome</keyword>
<dbReference type="Proteomes" id="UP000724672">
    <property type="component" value="Unassembled WGS sequence"/>
</dbReference>
<dbReference type="SUPFAM" id="SSF53335">
    <property type="entry name" value="S-adenosyl-L-methionine-dependent methyltransferases"/>
    <property type="match status" value="1"/>
</dbReference>
<organism evidence="4 5">
    <name type="scientific">Anaeromonas frigoriresistens</name>
    <dbReference type="NCBI Taxonomy" id="2683708"/>
    <lineage>
        <taxon>Bacteria</taxon>
        <taxon>Bacillati</taxon>
        <taxon>Bacillota</taxon>
        <taxon>Tissierellia</taxon>
        <taxon>Tissierellales</taxon>
        <taxon>Thermohalobacteraceae</taxon>
        <taxon>Anaeromonas</taxon>
    </lineage>
</organism>
<evidence type="ECO:0000259" key="3">
    <source>
        <dbReference type="Pfam" id="PF13649"/>
    </source>
</evidence>
<reference evidence="4" key="1">
    <citation type="submission" date="2019-12" db="EMBL/GenBank/DDBJ databases">
        <title>Clostridiaceae gen. nov. sp. nov., isolated from sediment in Xinjiang, China.</title>
        <authorList>
            <person name="Zhang R."/>
        </authorList>
    </citation>
    <scope>NUCLEOTIDE SEQUENCE</scope>
    <source>
        <strain evidence="4">D2Q-11</strain>
    </source>
</reference>
<dbReference type="RefSeq" id="WP_203365068.1">
    <property type="nucleotide sequence ID" value="NZ_WSFT01000013.1"/>
</dbReference>
<feature type="domain" description="Methyltransferase" evidence="3">
    <location>
        <begin position="43"/>
        <end position="134"/>
    </location>
</feature>
<dbReference type="Gene3D" id="3.40.50.150">
    <property type="entry name" value="Vaccinia Virus protein VP39"/>
    <property type="match status" value="1"/>
</dbReference>
<dbReference type="EMBL" id="WSFT01000013">
    <property type="protein sequence ID" value="MBS4537137.1"/>
    <property type="molecule type" value="Genomic_DNA"/>
</dbReference>
<dbReference type="GO" id="GO:0008168">
    <property type="term" value="F:methyltransferase activity"/>
    <property type="evidence" value="ECO:0007669"/>
    <property type="project" value="UniProtKB-KW"/>
</dbReference>
<keyword evidence="1 4" id="KW-0489">Methyltransferase</keyword>
<evidence type="ECO:0000313" key="4">
    <source>
        <dbReference type="EMBL" id="MBS4537137.1"/>
    </source>
</evidence>
<keyword evidence="2" id="KW-0808">Transferase</keyword>
<dbReference type="InterPro" id="IPR029063">
    <property type="entry name" value="SAM-dependent_MTases_sf"/>
</dbReference>
<gene>
    <name evidence="4" type="ORF">GOQ27_01605</name>
</gene>
<dbReference type="PANTHER" id="PTHR44942">
    <property type="entry name" value="METHYLTRANSF_11 DOMAIN-CONTAINING PROTEIN"/>
    <property type="match status" value="1"/>
</dbReference>
<dbReference type="PANTHER" id="PTHR44942:SF4">
    <property type="entry name" value="METHYLTRANSFERASE TYPE 11 DOMAIN-CONTAINING PROTEIN"/>
    <property type="match status" value="1"/>
</dbReference>
<proteinExistence type="predicted"/>
<dbReference type="GO" id="GO:0032259">
    <property type="term" value="P:methylation"/>
    <property type="evidence" value="ECO:0007669"/>
    <property type="project" value="UniProtKB-KW"/>
</dbReference>